<reference evidence="3" key="1">
    <citation type="submission" date="2017-01" db="EMBL/GenBank/DDBJ databases">
        <authorList>
            <person name="Varghese N."/>
            <person name="Submissions S."/>
        </authorList>
    </citation>
    <scope>NUCLEOTIDE SEQUENCE [LARGE SCALE GENOMIC DNA]</scope>
    <source>
        <strain evidence="3">CGMCC 1.7737</strain>
    </source>
</reference>
<accession>A0A1N7F7S5</accession>
<proteinExistence type="predicted"/>
<evidence type="ECO:0000313" key="3">
    <source>
        <dbReference type="Proteomes" id="UP000186914"/>
    </source>
</evidence>
<dbReference type="Proteomes" id="UP000186914">
    <property type="component" value="Unassembled WGS sequence"/>
</dbReference>
<gene>
    <name evidence="2" type="ORF">SAMN05421858_4790</name>
</gene>
<protein>
    <recommendedName>
        <fullName evidence="1">Halobacterial output domain-containing protein</fullName>
    </recommendedName>
</protein>
<evidence type="ECO:0000313" key="2">
    <source>
        <dbReference type="EMBL" id="SIR96379.1"/>
    </source>
</evidence>
<evidence type="ECO:0000259" key="1">
    <source>
        <dbReference type="Pfam" id="PF18545"/>
    </source>
</evidence>
<sequence length="96" mass="10488">MGESTDNTPNDSQRTATEPSIAFLILEAITAREEINPDDCPLLYDVIDPDALDNLFTPTQAGSERHGKVTFQYCGYRVTVAGDRTISLDPLPADES</sequence>
<dbReference type="RefSeq" id="WP_076433276.1">
    <property type="nucleotide sequence ID" value="NZ_FTNO01000008.1"/>
</dbReference>
<dbReference type="Pfam" id="PF18545">
    <property type="entry name" value="HalOD1"/>
    <property type="match status" value="1"/>
</dbReference>
<keyword evidence="3" id="KW-1185">Reference proteome</keyword>
<dbReference type="EMBL" id="FTNO01000008">
    <property type="protein sequence ID" value="SIR96379.1"/>
    <property type="molecule type" value="Genomic_DNA"/>
</dbReference>
<dbReference type="InterPro" id="IPR040624">
    <property type="entry name" value="HalOD1"/>
</dbReference>
<feature type="domain" description="Halobacterial output" evidence="1">
    <location>
        <begin position="20"/>
        <end position="90"/>
    </location>
</feature>
<name>A0A1N7F7S5_9EURY</name>
<dbReference type="OrthoDB" id="221929at2157"/>
<dbReference type="AlphaFoldDB" id="A0A1N7F7S5"/>
<organism evidence="2 3">
    <name type="scientific">Haladaptatus litoreus</name>
    <dbReference type="NCBI Taxonomy" id="553468"/>
    <lineage>
        <taxon>Archaea</taxon>
        <taxon>Methanobacteriati</taxon>
        <taxon>Methanobacteriota</taxon>
        <taxon>Stenosarchaea group</taxon>
        <taxon>Halobacteria</taxon>
        <taxon>Halobacteriales</taxon>
        <taxon>Haladaptataceae</taxon>
        <taxon>Haladaptatus</taxon>
    </lineage>
</organism>